<keyword evidence="1" id="KW-0732">Signal</keyword>
<protein>
    <recommendedName>
        <fullName evidence="4">Lipocalin-like domain-containing protein</fullName>
    </recommendedName>
</protein>
<comment type="caution">
    <text evidence="2">The sequence shown here is derived from an EMBL/GenBank/DDBJ whole genome shotgun (WGS) entry which is preliminary data.</text>
</comment>
<dbReference type="EMBL" id="JBCDNA010000001">
    <property type="protein sequence ID" value="MEL4454872.1"/>
    <property type="molecule type" value="Genomic_DNA"/>
</dbReference>
<evidence type="ECO:0000313" key="2">
    <source>
        <dbReference type="EMBL" id="MEL4454872.1"/>
    </source>
</evidence>
<name>A0ABU9KZW7_9FLAO</name>
<keyword evidence="3" id="KW-1185">Reference proteome</keyword>
<organism evidence="2 3">
    <name type="scientific">Lutimonas vermicola</name>
    <dbReference type="NCBI Taxonomy" id="414288"/>
    <lineage>
        <taxon>Bacteria</taxon>
        <taxon>Pseudomonadati</taxon>
        <taxon>Bacteroidota</taxon>
        <taxon>Flavobacteriia</taxon>
        <taxon>Flavobacteriales</taxon>
        <taxon>Flavobacteriaceae</taxon>
        <taxon>Lutimonas</taxon>
    </lineage>
</organism>
<feature type="chain" id="PRO_5047103437" description="Lipocalin-like domain-containing protein" evidence="1">
    <location>
        <begin position="29"/>
        <end position="176"/>
    </location>
</feature>
<evidence type="ECO:0008006" key="4">
    <source>
        <dbReference type="Google" id="ProtNLM"/>
    </source>
</evidence>
<evidence type="ECO:0000256" key="1">
    <source>
        <dbReference type="SAM" id="SignalP"/>
    </source>
</evidence>
<proteinExistence type="predicted"/>
<sequence>MNTLKHFVSRFFILFALLGLLISHNSCVPDQKDKGLFWSQGFLEKYDGTTWKLIEEEMRIYVRLNDDIDKDLELWMSDLELAKLMTRKECFYHSHETLNTEEVEVLEISENKLVFTYLDDETYTFSMDGERLKVEFETLDNVKKTVYFSKTTEDVDDLDICPEEKSKDAFDWKFLK</sequence>
<feature type="signal peptide" evidence="1">
    <location>
        <begin position="1"/>
        <end position="28"/>
    </location>
</feature>
<evidence type="ECO:0000313" key="3">
    <source>
        <dbReference type="Proteomes" id="UP001474120"/>
    </source>
</evidence>
<dbReference type="Proteomes" id="UP001474120">
    <property type="component" value="Unassembled WGS sequence"/>
</dbReference>
<accession>A0ABU9KZW7</accession>
<dbReference type="RefSeq" id="WP_342158562.1">
    <property type="nucleotide sequence ID" value="NZ_JBCDNA010000001.1"/>
</dbReference>
<reference evidence="2 3" key="1">
    <citation type="submission" date="2024-04" db="EMBL/GenBank/DDBJ databases">
        <title>whole genome sequencing of Lutimonas vermicola strain IMCC1616.</title>
        <authorList>
            <person name="Bae S.S."/>
        </authorList>
    </citation>
    <scope>NUCLEOTIDE SEQUENCE [LARGE SCALE GENOMIC DNA]</scope>
    <source>
        <strain evidence="2 3">IMCC1616</strain>
    </source>
</reference>
<gene>
    <name evidence="2" type="ORF">AABB81_03130</name>
</gene>